<organism evidence="1 2">
    <name type="scientific">Lepeophtheirus salmonis</name>
    <name type="common">Salmon louse</name>
    <name type="synonym">Caligus salmonis</name>
    <dbReference type="NCBI Taxonomy" id="72036"/>
    <lineage>
        <taxon>Eukaryota</taxon>
        <taxon>Metazoa</taxon>
        <taxon>Ecdysozoa</taxon>
        <taxon>Arthropoda</taxon>
        <taxon>Crustacea</taxon>
        <taxon>Multicrustacea</taxon>
        <taxon>Hexanauplia</taxon>
        <taxon>Copepoda</taxon>
        <taxon>Siphonostomatoida</taxon>
        <taxon>Caligidae</taxon>
        <taxon>Lepeophtheirus</taxon>
    </lineage>
</organism>
<protein>
    <submittedName>
        <fullName evidence="1">(salmon louse) hypothetical protein</fullName>
    </submittedName>
</protein>
<evidence type="ECO:0000313" key="1">
    <source>
        <dbReference type="EMBL" id="CAF3044150.1"/>
    </source>
</evidence>
<keyword evidence="2" id="KW-1185">Reference proteome</keyword>
<dbReference type="Proteomes" id="UP000675881">
    <property type="component" value="Chromosome 9"/>
</dbReference>
<dbReference type="AlphaFoldDB" id="A0A7R8D6I8"/>
<name>A0A7R8D6I8_LEPSM</name>
<accession>A0A7R8D6I8</accession>
<proteinExistence type="predicted"/>
<sequence>MVEKLSYLQNARNTTKEEVEVVEIVKAAESTTKLNKIDQCLEDERNGKYAKIMKTSEEQSEAILDINNYCAGGILLREYLPGKTCTNMKSRKNPKRGLESLEEEQKKITQFFITVREPLED</sequence>
<reference evidence="1" key="1">
    <citation type="submission" date="2021-02" db="EMBL/GenBank/DDBJ databases">
        <authorList>
            <person name="Bekaert M."/>
        </authorList>
    </citation>
    <scope>NUCLEOTIDE SEQUENCE</scope>
    <source>
        <strain evidence="1">IoA-00</strain>
    </source>
</reference>
<evidence type="ECO:0000313" key="2">
    <source>
        <dbReference type="Proteomes" id="UP000675881"/>
    </source>
</evidence>
<gene>
    <name evidence="1" type="ORF">LSAA_15211</name>
</gene>
<dbReference type="EMBL" id="HG994588">
    <property type="protein sequence ID" value="CAF3044150.1"/>
    <property type="molecule type" value="Genomic_DNA"/>
</dbReference>